<organism evidence="1 2">
    <name type="scientific">Hymenoscyphus albidus</name>
    <dbReference type="NCBI Taxonomy" id="595503"/>
    <lineage>
        <taxon>Eukaryota</taxon>
        <taxon>Fungi</taxon>
        <taxon>Dikarya</taxon>
        <taxon>Ascomycota</taxon>
        <taxon>Pezizomycotina</taxon>
        <taxon>Leotiomycetes</taxon>
        <taxon>Helotiales</taxon>
        <taxon>Helotiaceae</taxon>
        <taxon>Hymenoscyphus</taxon>
    </lineage>
</organism>
<evidence type="ECO:0000313" key="2">
    <source>
        <dbReference type="Proteomes" id="UP000701801"/>
    </source>
</evidence>
<evidence type="ECO:0000313" key="1">
    <source>
        <dbReference type="EMBL" id="CAG8975904.1"/>
    </source>
</evidence>
<gene>
    <name evidence="1" type="ORF">HYALB_00006522</name>
</gene>
<dbReference type="Proteomes" id="UP000701801">
    <property type="component" value="Unassembled WGS sequence"/>
</dbReference>
<accession>A0A9N9LIN9</accession>
<dbReference type="AlphaFoldDB" id="A0A9N9LIN9"/>
<keyword evidence="2" id="KW-1185">Reference proteome</keyword>
<protein>
    <submittedName>
        <fullName evidence="1">Uncharacterized protein</fullName>
    </submittedName>
</protein>
<name>A0A9N9LIN9_9HELO</name>
<comment type="caution">
    <text evidence="1">The sequence shown here is derived from an EMBL/GenBank/DDBJ whole genome shotgun (WGS) entry which is preliminary data.</text>
</comment>
<sequence length="111" mass="12383">MSVSSWTVHSTPYMNLLGKSIQCFIPTCQGQSKYINVRRHVKLQEDEGEKLDSETVAEKNQCGGITKKERLVPSIGQPGTCREAQVKANGCDDLKNDYTTTDLQFATRIDT</sequence>
<dbReference type="EMBL" id="CAJVRM010000155">
    <property type="protein sequence ID" value="CAG8975904.1"/>
    <property type="molecule type" value="Genomic_DNA"/>
</dbReference>
<reference evidence="1" key="1">
    <citation type="submission" date="2021-07" db="EMBL/GenBank/DDBJ databases">
        <authorList>
            <person name="Durling M."/>
        </authorList>
    </citation>
    <scope>NUCLEOTIDE SEQUENCE</scope>
</reference>
<proteinExistence type="predicted"/>